<dbReference type="GO" id="GO:0006914">
    <property type="term" value="P:autophagy"/>
    <property type="evidence" value="ECO:0007669"/>
    <property type="project" value="InterPro"/>
</dbReference>
<organism evidence="3 4">
    <name type="scientific">Paxillus involutus ATCC 200175</name>
    <dbReference type="NCBI Taxonomy" id="664439"/>
    <lineage>
        <taxon>Eukaryota</taxon>
        <taxon>Fungi</taxon>
        <taxon>Dikarya</taxon>
        <taxon>Basidiomycota</taxon>
        <taxon>Agaricomycotina</taxon>
        <taxon>Agaricomycetes</taxon>
        <taxon>Agaricomycetidae</taxon>
        <taxon>Boletales</taxon>
        <taxon>Paxilineae</taxon>
        <taxon>Paxillaceae</taxon>
        <taxon>Paxillus</taxon>
    </lineage>
</organism>
<feature type="region of interest" description="Disordered" evidence="1">
    <location>
        <begin position="427"/>
        <end position="447"/>
    </location>
</feature>
<feature type="compositionally biased region" description="Polar residues" evidence="1">
    <location>
        <begin position="100"/>
        <end position="109"/>
    </location>
</feature>
<dbReference type="GO" id="GO:0005737">
    <property type="term" value="C:cytoplasm"/>
    <property type="evidence" value="ECO:0007669"/>
    <property type="project" value="TreeGrafter"/>
</dbReference>
<reference evidence="3 4" key="1">
    <citation type="submission" date="2014-06" db="EMBL/GenBank/DDBJ databases">
        <authorList>
            <consortium name="DOE Joint Genome Institute"/>
            <person name="Kuo A."/>
            <person name="Kohler A."/>
            <person name="Nagy L.G."/>
            <person name="Floudas D."/>
            <person name="Copeland A."/>
            <person name="Barry K.W."/>
            <person name="Cichocki N."/>
            <person name="Veneault-Fourrey C."/>
            <person name="LaButti K."/>
            <person name="Lindquist E.A."/>
            <person name="Lipzen A."/>
            <person name="Lundell T."/>
            <person name="Morin E."/>
            <person name="Murat C."/>
            <person name="Sun H."/>
            <person name="Tunlid A."/>
            <person name="Henrissat B."/>
            <person name="Grigoriev I.V."/>
            <person name="Hibbett D.S."/>
            <person name="Martin F."/>
            <person name="Nordberg H.P."/>
            <person name="Cantor M.N."/>
            <person name="Hua S.X."/>
        </authorList>
    </citation>
    <scope>NUCLEOTIDE SEQUENCE [LARGE SCALE GENOMIC DNA]</scope>
    <source>
        <strain evidence="3 4">ATCC 200175</strain>
    </source>
</reference>
<dbReference type="PANTHER" id="PTHR13268">
    <property type="entry name" value="BREAST CARCINOMA AMPLIFIED SEQUENCE 3"/>
    <property type="match status" value="1"/>
</dbReference>
<feature type="region of interest" description="Disordered" evidence="1">
    <location>
        <begin position="497"/>
        <end position="577"/>
    </location>
</feature>
<dbReference type="OrthoDB" id="25778at2759"/>
<evidence type="ECO:0000313" key="4">
    <source>
        <dbReference type="Proteomes" id="UP000053647"/>
    </source>
</evidence>
<dbReference type="SUPFAM" id="SSF50998">
    <property type="entry name" value="Quinoprotein alcohol dehydrogenase-like"/>
    <property type="match status" value="1"/>
</dbReference>
<evidence type="ECO:0000313" key="3">
    <source>
        <dbReference type="EMBL" id="KIJ13915.1"/>
    </source>
</evidence>
<dbReference type="PANTHER" id="PTHR13268:SF0">
    <property type="entry name" value="BCAS3 MICROTUBULE ASSOCIATED CELL MIGRATION FACTOR"/>
    <property type="match status" value="1"/>
</dbReference>
<reference evidence="4" key="2">
    <citation type="submission" date="2015-01" db="EMBL/GenBank/DDBJ databases">
        <title>Evolutionary Origins and Diversification of the Mycorrhizal Mutualists.</title>
        <authorList>
            <consortium name="DOE Joint Genome Institute"/>
            <consortium name="Mycorrhizal Genomics Consortium"/>
            <person name="Kohler A."/>
            <person name="Kuo A."/>
            <person name="Nagy L.G."/>
            <person name="Floudas D."/>
            <person name="Copeland A."/>
            <person name="Barry K.W."/>
            <person name="Cichocki N."/>
            <person name="Veneault-Fourrey C."/>
            <person name="LaButti K."/>
            <person name="Lindquist E.A."/>
            <person name="Lipzen A."/>
            <person name="Lundell T."/>
            <person name="Morin E."/>
            <person name="Murat C."/>
            <person name="Riley R."/>
            <person name="Ohm R."/>
            <person name="Sun H."/>
            <person name="Tunlid A."/>
            <person name="Henrissat B."/>
            <person name="Grigoriev I.V."/>
            <person name="Hibbett D.S."/>
            <person name="Martin F."/>
        </authorList>
    </citation>
    <scope>NUCLEOTIDE SEQUENCE [LARGE SCALE GENOMIC DNA]</scope>
    <source>
        <strain evidence="4">ATCC 200175</strain>
    </source>
</reference>
<dbReference type="InterPro" id="IPR045142">
    <property type="entry name" value="BCAS3-like"/>
</dbReference>
<dbReference type="GO" id="GO:0042594">
    <property type="term" value="P:response to starvation"/>
    <property type="evidence" value="ECO:0007669"/>
    <property type="project" value="TreeGrafter"/>
</dbReference>
<feature type="compositionally biased region" description="Low complexity" evidence="1">
    <location>
        <begin position="819"/>
        <end position="834"/>
    </location>
</feature>
<evidence type="ECO:0000259" key="2">
    <source>
        <dbReference type="Pfam" id="PF21034"/>
    </source>
</evidence>
<feature type="region of interest" description="Disordered" evidence="1">
    <location>
        <begin position="164"/>
        <end position="185"/>
    </location>
</feature>
<feature type="compositionally biased region" description="Gly residues" evidence="1">
    <location>
        <begin position="661"/>
        <end position="674"/>
    </location>
</feature>
<feature type="compositionally biased region" description="Basic and acidic residues" evidence="1">
    <location>
        <begin position="507"/>
        <end position="523"/>
    </location>
</feature>
<feature type="region of interest" description="Disordered" evidence="1">
    <location>
        <begin position="813"/>
        <end position="843"/>
    </location>
</feature>
<feature type="region of interest" description="Disordered" evidence="1">
    <location>
        <begin position="1166"/>
        <end position="1194"/>
    </location>
</feature>
<dbReference type="InterPro" id="IPR048382">
    <property type="entry name" value="BCAS3_WD40"/>
</dbReference>
<dbReference type="HOGENOM" id="CLU_004106_0_0_1"/>
<dbReference type="EMBL" id="KN819347">
    <property type="protein sequence ID" value="KIJ13915.1"/>
    <property type="molecule type" value="Genomic_DNA"/>
</dbReference>
<dbReference type="Pfam" id="PF21034">
    <property type="entry name" value="BCAS3_WD40"/>
    <property type="match status" value="1"/>
</dbReference>
<evidence type="ECO:0000256" key="1">
    <source>
        <dbReference type="SAM" id="MobiDB-lite"/>
    </source>
</evidence>
<feature type="region of interest" description="Disordered" evidence="1">
    <location>
        <begin position="1222"/>
        <end position="1242"/>
    </location>
</feature>
<feature type="compositionally biased region" description="Polar residues" evidence="1">
    <location>
        <begin position="560"/>
        <end position="575"/>
    </location>
</feature>
<gene>
    <name evidence="3" type="ORF">PAXINDRAFT_170049</name>
</gene>
<dbReference type="Proteomes" id="UP000053647">
    <property type="component" value="Unassembled WGS sequence"/>
</dbReference>
<dbReference type="InterPro" id="IPR011047">
    <property type="entry name" value="Quinoprotein_ADH-like_sf"/>
</dbReference>
<protein>
    <recommendedName>
        <fullName evidence="2">BCAS3 WD40 domain-containing protein</fullName>
    </recommendedName>
</protein>
<feature type="region of interest" description="Disordered" evidence="1">
    <location>
        <begin position="895"/>
        <end position="914"/>
    </location>
</feature>
<sequence>MRSKKTRNAQRQSSPEPATYYRPLLQLHNSPSWPAEQPGLLQLDRPPDSDSDADVQLDLEHEVAQEQEDWGPPIKHEGPFLSVTPTPDTPSPHPVDPKTLSPQLAQGHTRSPVLARQPTMLENFSRTVRNYVPTSIPVPTAAPSPPRVSRPVSFGSFMGANLGPSNSLATGRNIPASDRHRRRATEYQPSSRVKEAPDGETTVFGSEDEGVLPENLRLTAYPTVGEGDTILWSRWDTLTQRNSQPRRVLFLGYSSGFQMWDCTNLASISEVLNLSGPPWEHATFAGVLPPPPVADDDQLISLRPLIGIISKMRGQSFMFIYSLRSHEVVKRLPFHNVSSFASSNDFTIICTTNPPTLHVLSSASFTILHTISSSSIFAYSRTSTLKPNTNSTVLLTDIDPHNFEDDASAPGDPVPIYSLSHRLLAFASQPPPSDSPHGSAALQPRTHVRASSSTFGISQADLGSAAIKVGGTVLSGMKSLGGMAYNAAAEYARSRSSIAPLTPPSPRVREETTRGLSGAKEDQPPSVISGVSNLFFSRSAPAASGGHGQGHGRGHPNLRGATSTSPRDASPSSDAGNAAEVWLTPKPASGSYVKVLDLAPLMNYRASSHPQVITEFVAAKHQPISNLQFTHDGNSLLVGPKDGQVVRVFQIRPRPGVLRAGHGGAGAGAGGGRGADVKGRKRAGAGLSFVHAPPPPCPEDDVHDAPWHVYNLRRGRTSAVIEGMEISPDGRWVSIITGKRTVHMFAINPYGGQPDLRSHTDTRIWNTDKPQPLSTELSPMARLRSARTTGAEGLHWDVSFTFVSGEAALPNSLLPPPSQLASSPSASSGRSDLPSPHPSHRQQNFKDVLLFDPSGGVLSLRRITLEQRPRESAIPFSTPIASFATSISLPGVGAAGRLSASPPSHAPKDSRKGSGLTQQLLEAATELVGKESIVATWQLKRRQDWGEVKNVVSETGDGVRSTVSNSLAHAELSTCSRAPEIVPRSIYLSHQFLFYSLGEDYHALIRRHHLDMIGDKIEVRKEVEASADATAPGELFVEGFTAGTRDHPGRAASSFDAPIASAMSADLEYTFSARSPVIPMLPNGTPGSKPRSFGNSIPIRHMTAGIAEGVGEGFGRIRKEIHRVRSPQLGDGGFAAPVPLEFDEHDEDFGDGGVHAAETPSRCASTGAADSNASISISTPSTHVNPLEDESEGDDLWRGWNEEDKLAVDEAEQFDDVVGFMDEDQTPAIQAEQRKSNRRQVW</sequence>
<dbReference type="AlphaFoldDB" id="A0A0C9TE93"/>
<accession>A0A0C9TE93</accession>
<keyword evidence="4" id="KW-1185">Reference proteome</keyword>
<feature type="compositionally biased region" description="Polar residues" evidence="1">
    <location>
        <begin position="1166"/>
        <end position="1184"/>
    </location>
</feature>
<feature type="region of interest" description="Disordered" evidence="1">
    <location>
        <begin position="660"/>
        <end position="679"/>
    </location>
</feature>
<feature type="domain" description="BCAS3 WD40" evidence="2">
    <location>
        <begin position="705"/>
        <end position="767"/>
    </location>
</feature>
<proteinExistence type="predicted"/>
<name>A0A0C9TE93_PAXIN</name>
<feature type="region of interest" description="Disordered" evidence="1">
    <location>
        <begin position="1"/>
        <end position="111"/>
    </location>
</feature>